<dbReference type="HOGENOM" id="CLU_2384550_0_0_4"/>
<keyword evidence="1" id="KW-0472">Membrane</keyword>
<reference evidence="2 3" key="2">
    <citation type="submission" date="2011-10" db="EMBL/GenBank/DDBJ databases">
        <title>The Genome Sequence of Simonsiella muelleri ATCC 29453.</title>
        <authorList>
            <consortium name="The Broad Institute Genome Sequencing Platform"/>
            <consortium name="The Broad Institute Genome Sequencing Center for Infectious Disease"/>
            <person name="Earl A."/>
            <person name="Ward D."/>
            <person name="Feldgarden M."/>
            <person name="Gevers D."/>
            <person name="Izard J."/>
            <person name="Baranova O.V."/>
            <person name="Blanton J.M."/>
            <person name="Tanner A.C."/>
            <person name="Dewhirst F."/>
            <person name="Young S.K."/>
            <person name="Zeng Q."/>
            <person name="Gargeya S."/>
            <person name="Fitzgerald M."/>
            <person name="Haas B."/>
            <person name="Abouelleil A."/>
            <person name="Alvarado L."/>
            <person name="Arachchi H.M."/>
            <person name="Berlin A."/>
            <person name="Brown A."/>
            <person name="Chapman S.B."/>
            <person name="Chen Z."/>
            <person name="Dunbar C."/>
            <person name="Freedman E."/>
            <person name="Gearin G."/>
            <person name="Goldberg J."/>
            <person name="Griggs A."/>
            <person name="Gujja S."/>
            <person name="Heiman D."/>
            <person name="Howarth C."/>
            <person name="Larson L."/>
            <person name="Lui A."/>
            <person name="MacDonald P.J.P."/>
            <person name="Montmayeur A."/>
            <person name="Murphy C."/>
            <person name="Neiman D."/>
            <person name="Pearson M."/>
            <person name="Priest M."/>
            <person name="Roberts A."/>
            <person name="Saif S."/>
            <person name="Shea T."/>
            <person name="Shenoy N."/>
            <person name="Sisk P."/>
            <person name="Stolte C."/>
            <person name="Sykes S."/>
            <person name="Wortman J."/>
            <person name="Nusbaum C."/>
            <person name="Birren B."/>
        </authorList>
    </citation>
    <scope>NUCLEOTIDE SEQUENCE [LARGE SCALE GENOMIC DNA]</scope>
    <source>
        <strain evidence="2 3">ATCC 29453</strain>
    </source>
</reference>
<keyword evidence="1" id="KW-0812">Transmembrane</keyword>
<evidence type="ECO:0000313" key="3">
    <source>
        <dbReference type="Proteomes" id="UP000017813"/>
    </source>
</evidence>
<gene>
    <name evidence="2" type="ORF">HMPREF9021_02612</name>
</gene>
<feature type="transmembrane region" description="Helical" evidence="1">
    <location>
        <begin position="64"/>
        <end position="82"/>
    </location>
</feature>
<organism evidence="2 3">
    <name type="scientific">Simonsiella muelleri ATCC 29453</name>
    <dbReference type="NCBI Taxonomy" id="641147"/>
    <lineage>
        <taxon>Bacteria</taxon>
        <taxon>Pseudomonadati</taxon>
        <taxon>Pseudomonadota</taxon>
        <taxon>Betaproteobacteria</taxon>
        <taxon>Neisseriales</taxon>
        <taxon>Neisseriaceae</taxon>
        <taxon>Simonsiella</taxon>
    </lineage>
</organism>
<comment type="caution">
    <text evidence="2">The sequence shown here is derived from an EMBL/GenBank/DDBJ whole genome shotgun (WGS) entry which is preliminary data.</text>
</comment>
<sequence>MVLLYIMATVGCFLGCLRMIENIGRKKWLSNILFLISTSILTLCSIEITHITNMLSFNDSIKQLLYYFSYLFILILFFYFLAKYLNKSYKDKSC</sequence>
<dbReference type="Proteomes" id="UP000017813">
    <property type="component" value="Unassembled WGS sequence"/>
</dbReference>
<feature type="transmembrane region" description="Helical" evidence="1">
    <location>
        <begin position="28"/>
        <end position="52"/>
    </location>
</feature>
<accession>U6Q3N1</accession>
<dbReference type="EMBL" id="ADCY02000053">
    <property type="protein sequence ID" value="EJZ50146.1"/>
    <property type="molecule type" value="Genomic_DNA"/>
</dbReference>
<evidence type="ECO:0000256" key="1">
    <source>
        <dbReference type="SAM" id="Phobius"/>
    </source>
</evidence>
<proteinExistence type="predicted"/>
<keyword evidence="3" id="KW-1185">Reference proteome</keyword>
<keyword evidence="1" id="KW-1133">Transmembrane helix</keyword>
<dbReference type="AlphaFoldDB" id="U6Q3N1"/>
<name>U6Q3N1_9NEIS</name>
<protein>
    <submittedName>
        <fullName evidence="2">Uncharacterized protein</fullName>
    </submittedName>
</protein>
<dbReference type="STRING" id="641147.HMPREF9021_02612"/>
<reference evidence="2 3" key="1">
    <citation type="submission" date="2010-03" db="EMBL/GenBank/DDBJ databases">
        <authorList>
            <consortium name="The Broad Institute Genome Sequencing Platform"/>
            <person name="Ward D."/>
            <person name="Earl A."/>
            <person name="Feldgarden M."/>
            <person name="Gevers D."/>
            <person name="Young S."/>
            <person name="Zeng Q."/>
            <person name="Koehrsen M."/>
            <person name="Alvarado L."/>
            <person name="Berlin A.M."/>
            <person name="Borenstein D."/>
            <person name="Chapman S.B."/>
            <person name="Chen Z."/>
            <person name="Engels R."/>
            <person name="Freedman E."/>
            <person name="Gellesch M."/>
            <person name="Goldberg J."/>
            <person name="Griggs A."/>
            <person name="Gujja S."/>
            <person name="Heilman E.R."/>
            <person name="Heiman D.I."/>
            <person name="Hepburn T.A."/>
            <person name="Howarth C."/>
            <person name="Jen D."/>
            <person name="Larson L."/>
            <person name="Mehta T."/>
            <person name="Park D."/>
            <person name="Pearson M."/>
            <person name="Richards J."/>
            <person name="Roberts A."/>
            <person name="Saif S."/>
            <person name="Shea T.D."/>
            <person name="Shenoy N."/>
            <person name="Sisk P."/>
            <person name="Stolte C."/>
            <person name="Sykes S.N."/>
            <person name="Walk T."/>
            <person name="White J."/>
            <person name="Yandava C."/>
            <person name="Izard J."/>
            <person name="Baranova O.V."/>
            <person name="Blanton J.M."/>
            <person name="Tanner A.C."/>
            <person name="Dewhirst F."/>
            <person name="Haas B."/>
            <person name="Nusbaum C."/>
            <person name="Birren B."/>
        </authorList>
    </citation>
    <scope>NUCLEOTIDE SEQUENCE [LARGE SCALE GENOMIC DNA]</scope>
    <source>
        <strain evidence="2 3">ATCC 29453</strain>
    </source>
</reference>
<evidence type="ECO:0000313" key="2">
    <source>
        <dbReference type="EMBL" id="EJZ50146.1"/>
    </source>
</evidence>